<feature type="transmembrane region" description="Helical" evidence="8">
    <location>
        <begin position="69"/>
        <end position="93"/>
    </location>
</feature>
<dbReference type="PANTHER" id="PTHR23502">
    <property type="entry name" value="MAJOR FACILITATOR SUPERFAMILY"/>
    <property type="match status" value="1"/>
</dbReference>
<dbReference type="SUPFAM" id="SSF103473">
    <property type="entry name" value="MFS general substrate transporter"/>
    <property type="match status" value="1"/>
</dbReference>
<dbReference type="GO" id="GO:0042910">
    <property type="term" value="F:xenobiotic transmembrane transporter activity"/>
    <property type="evidence" value="ECO:0007669"/>
    <property type="project" value="InterPro"/>
</dbReference>
<feature type="transmembrane region" description="Helical" evidence="8">
    <location>
        <begin position="372"/>
        <end position="394"/>
    </location>
</feature>
<evidence type="ECO:0000256" key="8">
    <source>
        <dbReference type="SAM" id="Phobius"/>
    </source>
</evidence>
<evidence type="ECO:0000256" key="7">
    <source>
        <dbReference type="ARBA" id="ARBA00023136"/>
    </source>
</evidence>
<dbReference type="Gene3D" id="1.20.1720.10">
    <property type="entry name" value="Multidrug resistance protein D"/>
    <property type="match status" value="1"/>
</dbReference>
<reference evidence="11" key="1">
    <citation type="submission" date="2016-10" db="EMBL/GenBank/DDBJ databases">
        <authorList>
            <person name="Varghese N."/>
            <person name="Submissions S."/>
        </authorList>
    </citation>
    <scope>NUCLEOTIDE SEQUENCE [LARGE SCALE GENOMIC DNA]</scope>
    <source>
        <strain evidence="11">DSM 21772</strain>
    </source>
</reference>
<dbReference type="Proteomes" id="UP000181956">
    <property type="component" value="Chromosome I"/>
</dbReference>
<dbReference type="PROSITE" id="PS50850">
    <property type="entry name" value="MFS"/>
    <property type="match status" value="1"/>
</dbReference>
<dbReference type="GO" id="GO:0005886">
    <property type="term" value="C:plasma membrane"/>
    <property type="evidence" value="ECO:0007669"/>
    <property type="project" value="UniProtKB-SubCell"/>
</dbReference>
<evidence type="ECO:0000256" key="6">
    <source>
        <dbReference type="ARBA" id="ARBA00022989"/>
    </source>
</evidence>
<evidence type="ECO:0000256" key="3">
    <source>
        <dbReference type="ARBA" id="ARBA00022448"/>
    </source>
</evidence>
<feature type="transmembrane region" description="Helical" evidence="8">
    <location>
        <begin position="308"/>
        <end position="327"/>
    </location>
</feature>
<feature type="transmembrane region" description="Helical" evidence="8">
    <location>
        <begin position="133"/>
        <end position="154"/>
    </location>
</feature>
<keyword evidence="11" id="KW-1185">Reference proteome</keyword>
<dbReference type="AlphaFoldDB" id="A0A1H1Z696"/>
<evidence type="ECO:0000256" key="5">
    <source>
        <dbReference type="ARBA" id="ARBA00022692"/>
    </source>
</evidence>
<feature type="transmembrane region" description="Helical" evidence="8">
    <location>
        <begin position="339"/>
        <end position="360"/>
    </location>
</feature>
<dbReference type="InterPro" id="IPR020846">
    <property type="entry name" value="MFS_dom"/>
</dbReference>
<name>A0A1H1Z696_9MICO</name>
<gene>
    <name evidence="10" type="ORF">SAMN04489834_3330</name>
</gene>
<evidence type="ECO:0000256" key="1">
    <source>
        <dbReference type="ARBA" id="ARBA00004651"/>
    </source>
</evidence>
<evidence type="ECO:0000313" key="11">
    <source>
        <dbReference type="Proteomes" id="UP000181956"/>
    </source>
</evidence>
<dbReference type="Pfam" id="PF07690">
    <property type="entry name" value="MFS_1"/>
    <property type="match status" value="1"/>
</dbReference>
<dbReference type="EMBL" id="LT629742">
    <property type="protein sequence ID" value="SDT29069.1"/>
    <property type="molecule type" value="Genomic_DNA"/>
</dbReference>
<keyword evidence="3" id="KW-0813">Transport</keyword>
<keyword evidence="5 8" id="KW-0812">Transmembrane</keyword>
<feature type="transmembrane region" description="Helical" evidence="8">
    <location>
        <begin position="278"/>
        <end position="296"/>
    </location>
</feature>
<dbReference type="CDD" id="cd17320">
    <property type="entry name" value="MFS_MdfA_MDR_like"/>
    <property type="match status" value="1"/>
</dbReference>
<dbReference type="GO" id="GO:1990961">
    <property type="term" value="P:xenobiotic detoxification by transmembrane export across the plasma membrane"/>
    <property type="evidence" value="ECO:0007669"/>
    <property type="project" value="InterPro"/>
</dbReference>
<feature type="transmembrane region" description="Helical" evidence="8">
    <location>
        <begin position="166"/>
        <end position="186"/>
    </location>
</feature>
<proteinExistence type="inferred from homology"/>
<protein>
    <submittedName>
        <fullName evidence="10">MFS transporter, DHA1 family, bicyclomycin/chloramphenicol resistance protein</fullName>
    </submittedName>
</protein>
<dbReference type="PANTHER" id="PTHR23502:SF132">
    <property type="entry name" value="POLYAMINE TRANSPORTER 2-RELATED"/>
    <property type="match status" value="1"/>
</dbReference>
<feature type="transmembrane region" description="Helical" evidence="8">
    <location>
        <begin position="105"/>
        <end position="127"/>
    </location>
</feature>
<keyword evidence="6 8" id="KW-1133">Transmembrane helix</keyword>
<dbReference type="STRING" id="412690.SAMN04489834_3330"/>
<feature type="transmembrane region" description="Helical" evidence="8">
    <location>
        <begin position="241"/>
        <end position="266"/>
    </location>
</feature>
<evidence type="ECO:0000256" key="4">
    <source>
        <dbReference type="ARBA" id="ARBA00022475"/>
    </source>
</evidence>
<keyword evidence="4" id="KW-1003">Cell membrane</keyword>
<organism evidence="10 11">
    <name type="scientific">Microterricola viridarii</name>
    <dbReference type="NCBI Taxonomy" id="412690"/>
    <lineage>
        <taxon>Bacteria</taxon>
        <taxon>Bacillati</taxon>
        <taxon>Actinomycetota</taxon>
        <taxon>Actinomycetes</taxon>
        <taxon>Micrococcales</taxon>
        <taxon>Microbacteriaceae</taxon>
        <taxon>Microterricola</taxon>
    </lineage>
</organism>
<dbReference type="InterPro" id="IPR005829">
    <property type="entry name" value="Sugar_transporter_CS"/>
</dbReference>
<evidence type="ECO:0000313" key="10">
    <source>
        <dbReference type="EMBL" id="SDT29069.1"/>
    </source>
</evidence>
<sequence length="429" mass="44774">MTSTASIPIIRPDDTASIRLPRHAHPGDALSARQRLVYILVLGALTALGPFTIDLYLPAFPVLESELGVSAAAVQLTLTGTMIGFGLGQLIVGPWSDKVGRKLPLILATLVHILACVGAAMASDIFVLGGFRVLQGFGAAAGGVVAMAMVRDLFGGKPLVKMLSRLALVNGLAPVLAPVIGSQLLLVMDWRGIFWVLAAYGAVVVLAVWLWIVETRPKGGPVQSAHATVGARFKAVLSDRVFVGTAIVGGMVFTGLFSYLSSSAFLFQQVHGFTPQQYGLLFGANSIGVILGVQTSSRLIRTVLAPQWILAITTSMMLLLGIAIMVLDVTGAGLWGTIVPLWFFITMCGFSFPCVQVIALNGHGQEAGTAASLLGAVNFGLAGIVSPLVGMLGVSTALPMGGVMAVTALIAIIALWWIVRPRTVPALSA</sequence>
<feature type="domain" description="Major facilitator superfamily (MFS) profile" evidence="9">
    <location>
        <begin position="35"/>
        <end position="423"/>
    </location>
</feature>
<dbReference type="NCBIfam" id="TIGR00710">
    <property type="entry name" value="efflux_Bcr_CflA"/>
    <property type="match status" value="1"/>
</dbReference>
<evidence type="ECO:0000259" key="9">
    <source>
        <dbReference type="PROSITE" id="PS50850"/>
    </source>
</evidence>
<feature type="transmembrane region" description="Helical" evidence="8">
    <location>
        <begin position="192"/>
        <end position="213"/>
    </location>
</feature>
<comment type="similarity">
    <text evidence="2">Belongs to the major facilitator superfamily. Bcr/CmlA family.</text>
</comment>
<dbReference type="InterPro" id="IPR011701">
    <property type="entry name" value="MFS"/>
</dbReference>
<feature type="transmembrane region" description="Helical" evidence="8">
    <location>
        <begin position="400"/>
        <end position="419"/>
    </location>
</feature>
<comment type="subcellular location">
    <subcellularLocation>
        <location evidence="1">Cell membrane</location>
        <topology evidence="1">Multi-pass membrane protein</topology>
    </subcellularLocation>
</comment>
<keyword evidence="7 8" id="KW-0472">Membrane</keyword>
<feature type="transmembrane region" description="Helical" evidence="8">
    <location>
        <begin position="36"/>
        <end position="57"/>
    </location>
</feature>
<accession>A0A1H1Z696</accession>
<dbReference type="PROSITE" id="PS00216">
    <property type="entry name" value="SUGAR_TRANSPORT_1"/>
    <property type="match status" value="1"/>
</dbReference>
<dbReference type="InterPro" id="IPR036259">
    <property type="entry name" value="MFS_trans_sf"/>
</dbReference>
<dbReference type="InterPro" id="IPR004812">
    <property type="entry name" value="Efflux_drug-R_Bcr/CmlA"/>
</dbReference>
<evidence type="ECO:0000256" key="2">
    <source>
        <dbReference type="ARBA" id="ARBA00006236"/>
    </source>
</evidence>